<reference evidence="3" key="1">
    <citation type="submission" date="2021-11" db="EMBL/GenBank/DDBJ databases">
        <authorList>
            <consortium name="Genoscope - CEA"/>
            <person name="William W."/>
        </authorList>
    </citation>
    <scope>NUCLEOTIDE SEQUENCE</scope>
</reference>
<sequence>MGAGASVDALSLDGELKELLSYYDGNLESAADAVNREIVRVVPKTGSGRFVPERGEQTAVQGVVDRATKLARLGYESAWEGYKAADGDAARQSADDFLAETRRLEEDFPDTPPPPRCDLPEGASIDALAALAYFHGEDLLESLRRFVQDAGGEYKRGPRKSKSRIRQKTEKDYGGDVARVVDLERATGIFDSVDDLSFAISLLRDASRRGEITIRRCKDRFSHPFENGYRDLQLNVELEGFVGELQLNLRRIIEVKAKAHKIYEVERVIEAKEDKDALQRAAALARALPPGCVVANVYSGERGEVRVRLGLDEVAAMAQLRDDVVLESRAFEDALNESLPDGTKISVDRAAFLECYSRIMMRFGKLTPHQREKLKELRAANVAVLLSPAGGGKTFLAIQRVLEELRGDAGAVVLFAARNVALALFVCKWLVVASRKSAKHVVDRVHVLVAPFEDGPRRVRVEGRRLVLDAVGEAVKYALVVVDEAHHLVNDAALRAQLAHISAAQTRLLLLADASQATATHKPDQIARSLVDLPHEQKVAVATLSEVVRSTKRIVAGAAAAFQLEAGRKAETETHAASIGPPLVARIFKLADGQDTSEHYAPEVVEALSAVQKQLTDLSDLDDRVAVVCPDEVFVEKLRGPLGLALGGFELVDAATASAALPRDEERSSGSKPWLVVDSVDNMDGLERLVVICVGLDQVAVVNEVLPGGWLEFLGRVELDDKKFDDAKERRNRAETAADDVVGGVVEEASAPVRDSVDADKGAVEKASPEDTGAPAEAPMPADKEAMRRGGTLPPYAEPDRGLVQFDAWRERIAAEEEGVAEELVRAVEEEAVAVPSPEKKGATEVVDADAATTPSEAEPMKVLQSIWDASAVATVARGDLRFMPFSDPLSKLVELRTLRGHSHGVRFEPK</sequence>
<dbReference type="SUPFAM" id="SSF52540">
    <property type="entry name" value="P-loop containing nucleoside triphosphate hydrolases"/>
    <property type="match status" value="1"/>
</dbReference>
<accession>A0A8J2SM45</accession>
<dbReference type="Pfam" id="PF09848">
    <property type="entry name" value="SLFN-g3_helicase"/>
    <property type="match status" value="1"/>
</dbReference>
<comment type="caution">
    <text evidence="3">The sequence shown here is derived from an EMBL/GenBank/DDBJ whole genome shotgun (WGS) entry which is preliminary data.</text>
</comment>
<dbReference type="InterPro" id="IPR018647">
    <property type="entry name" value="SLFN_3-like_DNA/RNA_helicase"/>
</dbReference>
<evidence type="ECO:0000256" key="1">
    <source>
        <dbReference type="SAM" id="MobiDB-lite"/>
    </source>
</evidence>
<dbReference type="SUPFAM" id="SSF81301">
    <property type="entry name" value="Nucleotidyltransferase"/>
    <property type="match status" value="1"/>
</dbReference>
<dbReference type="InterPro" id="IPR014001">
    <property type="entry name" value="Helicase_ATP-bd"/>
</dbReference>
<keyword evidence="4" id="KW-1185">Reference proteome</keyword>
<feature type="region of interest" description="Disordered" evidence="1">
    <location>
        <begin position="749"/>
        <end position="799"/>
    </location>
</feature>
<dbReference type="InterPro" id="IPR027417">
    <property type="entry name" value="P-loop_NTPase"/>
</dbReference>
<dbReference type="AlphaFoldDB" id="A0A8J2SM45"/>
<evidence type="ECO:0000259" key="2">
    <source>
        <dbReference type="SMART" id="SM00487"/>
    </source>
</evidence>
<dbReference type="InterPro" id="IPR043519">
    <property type="entry name" value="NT_sf"/>
</dbReference>
<gene>
    <name evidence="3" type="ORF">PECAL_5P01620</name>
</gene>
<feature type="compositionally biased region" description="Basic and acidic residues" evidence="1">
    <location>
        <begin position="755"/>
        <end position="769"/>
    </location>
</feature>
<dbReference type="SMART" id="SM00487">
    <property type="entry name" value="DEXDc"/>
    <property type="match status" value="1"/>
</dbReference>
<dbReference type="Gene3D" id="3.40.50.300">
    <property type="entry name" value="P-loop containing nucleotide triphosphate hydrolases"/>
    <property type="match status" value="1"/>
</dbReference>
<protein>
    <recommendedName>
        <fullName evidence="2">Helicase ATP-binding domain-containing protein</fullName>
    </recommendedName>
</protein>
<organism evidence="3 4">
    <name type="scientific">Pelagomonas calceolata</name>
    <dbReference type="NCBI Taxonomy" id="35677"/>
    <lineage>
        <taxon>Eukaryota</taxon>
        <taxon>Sar</taxon>
        <taxon>Stramenopiles</taxon>
        <taxon>Ochrophyta</taxon>
        <taxon>Pelagophyceae</taxon>
        <taxon>Pelagomonadales</taxon>
        <taxon>Pelagomonadaceae</taxon>
        <taxon>Pelagomonas</taxon>
    </lineage>
</organism>
<dbReference type="OrthoDB" id="443992at2759"/>
<evidence type="ECO:0000313" key="4">
    <source>
        <dbReference type="Proteomes" id="UP000789595"/>
    </source>
</evidence>
<dbReference type="Proteomes" id="UP000789595">
    <property type="component" value="Unassembled WGS sequence"/>
</dbReference>
<proteinExistence type="predicted"/>
<feature type="domain" description="Helicase ATP-binding" evidence="2">
    <location>
        <begin position="362"/>
        <end position="550"/>
    </location>
</feature>
<dbReference type="EMBL" id="CAKKNE010000005">
    <property type="protein sequence ID" value="CAH0375628.1"/>
    <property type="molecule type" value="Genomic_DNA"/>
</dbReference>
<evidence type="ECO:0000313" key="3">
    <source>
        <dbReference type="EMBL" id="CAH0375628.1"/>
    </source>
</evidence>
<name>A0A8J2SM45_9STRA</name>